<accession>E6PZ41</accession>
<protein>
    <submittedName>
        <fullName evidence="1">Uncharacterized protein</fullName>
    </submittedName>
</protein>
<dbReference type="AlphaFoldDB" id="E6PZ41"/>
<evidence type="ECO:0000313" key="1">
    <source>
        <dbReference type="EMBL" id="CBI00200.1"/>
    </source>
</evidence>
<reference evidence="1" key="1">
    <citation type="submission" date="2009-10" db="EMBL/GenBank/DDBJ databases">
        <title>Diversity of trophic interactions inside an arsenic-rich microbial ecosystem.</title>
        <authorList>
            <person name="Bertin P.N."/>
            <person name="Heinrich-Salmeron A."/>
            <person name="Pelletier E."/>
            <person name="Goulhen-Chollet F."/>
            <person name="Arsene-Ploetze F."/>
            <person name="Gallien S."/>
            <person name="Calteau A."/>
            <person name="Vallenet D."/>
            <person name="Casiot C."/>
            <person name="Chane-Woon-Ming B."/>
            <person name="Giloteaux L."/>
            <person name="Barakat M."/>
            <person name="Bonnefoy V."/>
            <person name="Bruneel O."/>
            <person name="Chandler M."/>
            <person name="Cleiss J."/>
            <person name="Duran R."/>
            <person name="Elbaz-Poulichet F."/>
            <person name="Fonknechten N."/>
            <person name="Lauga B."/>
            <person name="Mornico D."/>
            <person name="Ortet P."/>
            <person name="Schaeffer C."/>
            <person name="Siguier P."/>
            <person name="Alexander Thil Smith A."/>
            <person name="Van Dorsselaer A."/>
            <person name="Weissenbach J."/>
            <person name="Medigue C."/>
            <person name="Le Paslier D."/>
        </authorList>
    </citation>
    <scope>NUCLEOTIDE SEQUENCE</scope>
</reference>
<comment type="caution">
    <text evidence="1">The sequence shown here is derived from an EMBL/GenBank/DDBJ whole genome shotgun (WGS) entry which is preliminary data.</text>
</comment>
<proteinExistence type="predicted"/>
<name>E6PZ41_9ZZZZ</name>
<organism evidence="1">
    <name type="scientific">mine drainage metagenome</name>
    <dbReference type="NCBI Taxonomy" id="410659"/>
    <lineage>
        <taxon>unclassified sequences</taxon>
        <taxon>metagenomes</taxon>
        <taxon>ecological metagenomes</taxon>
    </lineage>
</organism>
<dbReference type="EMBL" id="CABN01000104">
    <property type="protein sequence ID" value="CBI00200.1"/>
    <property type="molecule type" value="Genomic_DNA"/>
</dbReference>
<gene>
    <name evidence="1" type="ORF">CARN3_1199</name>
</gene>
<sequence>MYNFSRRHLGAFVITFVQDGGLLRELYAREDLISGENFPLSWSFRRGFVSSEQFCWK</sequence>